<comment type="caution">
    <text evidence="3">The sequence shown here is derived from an EMBL/GenBank/DDBJ whole genome shotgun (WGS) entry which is preliminary data.</text>
</comment>
<dbReference type="InterPro" id="IPR013885">
    <property type="entry name" value="DUF1764_euk"/>
</dbReference>
<evidence type="ECO:0000256" key="1">
    <source>
        <dbReference type="SAM" id="Coils"/>
    </source>
</evidence>
<gene>
    <name evidence="3" type="ORF">BN9_099200</name>
</gene>
<keyword evidence="1" id="KW-0175">Coiled coil</keyword>
<dbReference type="Proteomes" id="UP000053237">
    <property type="component" value="Unassembled WGS sequence"/>
</dbReference>
<dbReference type="PANTHER" id="PTHR34066:SF1">
    <property type="entry name" value="DUF1764 FAMILY PROTEIN"/>
    <property type="match status" value="1"/>
</dbReference>
<evidence type="ECO:0008006" key="5">
    <source>
        <dbReference type="Google" id="ProtNLM"/>
    </source>
</evidence>
<keyword evidence="4" id="KW-1185">Reference proteome</keyword>
<accession>A0A024GQ77</accession>
<dbReference type="Pfam" id="PF08576">
    <property type="entry name" value="DUF1764"/>
    <property type="match status" value="1"/>
</dbReference>
<feature type="region of interest" description="Disordered" evidence="2">
    <location>
        <begin position="1"/>
        <end position="48"/>
    </location>
</feature>
<proteinExistence type="predicted"/>
<sequence>MVATSNSCQQSRTQTVSCTRKRGKSKKRKGKATDCVAPESQSEETKSKVNELDLLFDTLRTNKRKKKESNVKESNEREVEYKRLKKEKEQLNEYIKTLESNNENVTALGHASNPNVKPIRYDQDGLPIYSEESLQINCGGNTNECPFDCWCCF</sequence>
<dbReference type="OrthoDB" id="20835at2759"/>
<reference evidence="3 4" key="1">
    <citation type="submission" date="2012-05" db="EMBL/GenBank/DDBJ databases">
        <title>Recombination and specialization in a pathogen metapopulation.</title>
        <authorList>
            <person name="Gardiner A."/>
            <person name="Kemen E."/>
            <person name="Schultz-Larsen T."/>
            <person name="MacLean D."/>
            <person name="Van Oosterhout C."/>
            <person name="Jones J.D.G."/>
        </authorList>
    </citation>
    <scope>NUCLEOTIDE SEQUENCE [LARGE SCALE GENOMIC DNA]</scope>
    <source>
        <strain evidence="3 4">Ac Nc2</strain>
    </source>
</reference>
<evidence type="ECO:0000313" key="3">
    <source>
        <dbReference type="EMBL" id="CCI48721.1"/>
    </source>
</evidence>
<feature type="compositionally biased region" description="Basic residues" evidence="2">
    <location>
        <begin position="19"/>
        <end position="30"/>
    </location>
</feature>
<name>A0A024GQ77_9STRA</name>
<dbReference type="EMBL" id="CAIX01000244">
    <property type="protein sequence ID" value="CCI48721.1"/>
    <property type="molecule type" value="Genomic_DNA"/>
</dbReference>
<feature type="coiled-coil region" evidence="1">
    <location>
        <begin position="74"/>
        <end position="108"/>
    </location>
</feature>
<dbReference type="PANTHER" id="PTHR34066">
    <property type="entry name" value="GROWTH FACTOR 2"/>
    <property type="match status" value="1"/>
</dbReference>
<protein>
    <recommendedName>
        <fullName evidence="5">DUF1764 domain-containing protein</fullName>
    </recommendedName>
</protein>
<feature type="compositionally biased region" description="Polar residues" evidence="2">
    <location>
        <begin position="1"/>
        <end position="18"/>
    </location>
</feature>
<dbReference type="InParanoid" id="A0A024GQ77"/>
<evidence type="ECO:0000313" key="4">
    <source>
        <dbReference type="Proteomes" id="UP000053237"/>
    </source>
</evidence>
<organism evidence="3 4">
    <name type="scientific">Albugo candida</name>
    <dbReference type="NCBI Taxonomy" id="65357"/>
    <lineage>
        <taxon>Eukaryota</taxon>
        <taxon>Sar</taxon>
        <taxon>Stramenopiles</taxon>
        <taxon>Oomycota</taxon>
        <taxon>Peronosporomycetes</taxon>
        <taxon>Albuginales</taxon>
        <taxon>Albuginaceae</taxon>
        <taxon>Albugo</taxon>
    </lineage>
</organism>
<dbReference type="AlphaFoldDB" id="A0A024GQ77"/>
<evidence type="ECO:0000256" key="2">
    <source>
        <dbReference type="SAM" id="MobiDB-lite"/>
    </source>
</evidence>